<gene>
    <name evidence="1" type="ORF">EV356DRAFT_340339</name>
</gene>
<name>A0A6A6GXS1_VIRVR</name>
<keyword evidence="2" id="KW-1185">Reference proteome</keyword>
<dbReference type="InterPro" id="IPR029063">
    <property type="entry name" value="SAM-dependent_MTases_sf"/>
</dbReference>
<accession>A0A6A6GXS1</accession>
<evidence type="ECO:0000313" key="2">
    <source>
        <dbReference type="Proteomes" id="UP000800092"/>
    </source>
</evidence>
<proteinExistence type="predicted"/>
<organism evidence="1 2">
    <name type="scientific">Viridothelium virens</name>
    <name type="common">Speckled blister lichen</name>
    <name type="synonym">Trypethelium virens</name>
    <dbReference type="NCBI Taxonomy" id="1048519"/>
    <lineage>
        <taxon>Eukaryota</taxon>
        <taxon>Fungi</taxon>
        <taxon>Dikarya</taxon>
        <taxon>Ascomycota</taxon>
        <taxon>Pezizomycotina</taxon>
        <taxon>Dothideomycetes</taxon>
        <taxon>Dothideomycetes incertae sedis</taxon>
        <taxon>Trypetheliales</taxon>
        <taxon>Trypetheliaceae</taxon>
        <taxon>Viridothelium</taxon>
    </lineage>
</organism>
<dbReference type="Proteomes" id="UP000800092">
    <property type="component" value="Unassembled WGS sequence"/>
</dbReference>
<sequence>MTIRQWVRYLLALPSKRKASSALHNHQDLQCCCLSTRSTSGHLFFFQHGPGDSRLWQAQRDHRKFVHSALDVPGPNRLLPSASRFTHNSENLKIMGVACGTGIWLIDLSRSLPHAHLDGFEISDAHFPPKLELPKNVTYTML</sequence>
<dbReference type="EMBL" id="ML991840">
    <property type="protein sequence ID" value="KAF2230507.1"/>
    <property type="molecule type" value="Genomic_DNA"/>
</dbReference>
<dbReference type="OrthoDB" id="417697at2759"/>
<dbReference type="AlphaFoldDB" id="A0A6A6GXS1"/>
<evidence type="ECO:0000313" key="1">
    <source>
        <dbReference type="EMBL" id="KAF2230507.1"/>
    </source>
</evidence>
<evidence type="ECO:0008006" key="3">
    <source>
        <dbReference type="Google" id="ProtNLM"/>
    </source>
</evidence>
<reference evidence="1" key="1">
    <citation type="journal article" date="2020" name="Stud. Mycol.">
        <title>101 Dothideomycetes genomes: a test case for predicting lifestyles and emergence of pathogens.</title>
        <authorList>
            <person name="Haridas S."/>
            <person name="Albert R."/>
            <person name="Binder M."/>
            <person name="Bloem J."/>
            <person name="Labutti K."/>
            <person name="Salamov A."/>
            <person name="Andreopoulos B."/>
            <person name="Baker S."/>
            <person name="Barry K."/>
            <person name="Bills G."/>
            <person name="Bluhm B."/>
            <person name="Cannon C."/>
            <person name="Castanera R."/>
            <person name="Culley D."/>
            <person name="Daum C."/>
            <person name="Ezra D."/>
            <person name="Gonzalez J."/>
            <person name="Henrissat B."/>
            <person name="Kuo A."/>
            <person name="Liang C."/>
            <person name="Lipzen A."/>
            <person name="Lutzoni F."/>
            <person name="Magnuson J."/>
            <person name="Mondo S."/>
            <person name="Nolan M."/>
            <person name="Ohm R."/>
            <person name="Pangilinan J."/>
            <person name="Park H.-J."/>
            <person name="Ramirez L."/>
            <person name="Alfaro M."/>
            <person name="Sun H."/>
            <person name="Tritt A."/>
            <person name="Yoshinaga Y."/>
            <person name="Zwiers L.-H."/>
            <person name="Turgeon B."/>
            <person name="Goodwin S."/>
            <person name="Spatafora J."/>
            <person name="Crous P."/>
            <person name="Grigoriev I."/>
        </authorList>
    </citation>
    <scope>NUCLEOTIDE SEQUENCE</scope>
    <source>
        <strain evidence="1">Tuck. ex Michener</strain>
    </source>
</reference>
<protein>
    <recommendedName>
        <fullName evidence="3">Methyltransferase domain-containing protein</fullName>
    </recommendedName>
</protein>
<dbReference type="SUPFAM" id="SSF53335">
    <property type="entry name" value="S-adenosyl-L-methionine-dependent methyltransferases"/>
    <property type="match status" value="1"/>
</dbReference>